<comment type="caution">
    <text evidence="1">The sequence shown here is derived from an EMBL/GenBank/DDBJ whole genome shotgun (WGS) entry which is preliminary data.</text>
</comment>
<name>A0A835B2P9_9POAL</name>
<keyword evidence="2" id="KW-1185">Reference proteome</keyword>
<accession>A0A835B2P9</accession>
<organism evidence="1 2">
    <name type="scientific">Digitaria exilis</name>
    <dbReference type="NCBI Taxonomy" id="1010633"/>
    <lineage>
        <taxon>Eukaryota</taxon>
        <taxon>Viridiplantae</taxon>
        <taxon>Streptophyta</taxon>
        <taxon>Embryophyta</taxon>
        <taxon>Tracheophyta</taxon>
        <taxon>Spermatophyta</taxon>
        <taxon>Magnoliopsida</taxon>
        <taxon>Liliopsida</taxon>
        <taxon>Poales</taxon>
        <taxon>Poaceae</taxon>
        <taxon>PACMAD clade</taxon>
        <taxon>Panicoideae</taxon>
        <taxon>Panicodae</taxon>
        <taxon>Paniceae</taxon>
        <taxon>Anthephorinae</taxon>
        <taxon>Digitaria</taxon>
    </lineage>
</organism>
<dbReference type="EMBL" id="JACEFO010002250">
    <property type="protein sequence ID" value="KAF8670726.1"/>
    <property type="molecule type" value="Genomic_DNA"/>
</dbReference>
<dbReference type="OrthoDB" id="696872at2759"/>
<proteinExistence type="predicted"/>
<dbReference type="SUPFAM" id="SSF56219">
    <property type="entry name" value="DNase I-like"/>
    <property type="match status" value="1"/>
</dbReference>
<evidence type="ECO:0000313" key="1">
    <source>
        <dbReference type="EMBL" id="KAF8670726.1"/>
    </source>
</evidence>
<protein>
    <recommendedName>
        <fullName evidence="3">Endonuclease/exonuclease/phosphatase domain-containing protein</fullName>
    </recommendedName>
</protein>
<reference evidence="1" key="1">
    <citation type="submission" date="2020-07" db="EMBL/GenBank/DDBJ databases">
        <title>Genome sequence and genetic diversity analysis of an under-domesticated orphan crop, white fonio (Digitaria exilis).</title>
        <authorList>
            <person name="Bennetzen J.L."/>
            <person name="Chen S."/>
            <person name="Ma X."/>
            <person name="Wang X."/>
            <person name="Yssel A.E.J."/>
            <person name="Chaluvadi S.R."/>
            <person name="Johnson M."/>
            <person name="Gangashetty P."/>
            <person name="Hamidou F."/>
            <person name="Sanogo M.D."/>
            <person name="Zwaenepoel A."/>
            <person name="Wallace J."/>
            <person name="Van De Peer Y."/>
            <person name="Van Deynze A."/>
        </authorList>
    </citation>
    <scope>NUCLEOTIDE SEQUENCE</scope>
    <source>
        <tissue evidence="1">Leaves</tissue>
    </source>
</reference>
<dbReference type="Proteomes" id="UP000636709">
    <property type="component" value="Unassembled WGS sequence"/>
</dbReference>
<evidence type="ECO:0008006" key="3">
    <source>
        <dbReference type="Google" id="ProtNLM"/>
    </source>
</evidence>
<dbReference type="PANTHER" id="PTHR19446">
    <property type="entry name" value="REVERSE TRANSCRIPTASES"/>
    <property type="match status" value="1"/>
</dbReference>
<gene>
    <name evidence="1" type="ORF">HU200_050391</name>
</gene>
<dbReference type="Gene3D" id="3.60.10.10">
    <property type="entry name" value="Endonuclease/exonuclease/phosphatase"/>
    <property type="match status" value="1"/>
</dbReference>
<evidence type="ECO:0000313" key="2">
    <source>
        <dbReference type="Proteomes" id="UP000636709"/>
    </source>
</evidence>
<sequence length="408" mass="46429">MLTHTLSFLSWNIRGLGQNTRCEDVLSELIAQRPSIVALQETKLHSLSDSKRKSFLPTRLSTYTTRPSVGATGGILTSLSRSVSDHVPLLLTASTKVPKGACFRFEDAKLHHAAFKDLMQVTLANHSHGSSAQALVKRLKNCHRACRSWSRQLWPLDQRENDTKSLVDALDLLEEVRPLHHSEDTLRRLTIQGLQAINQERLAFWRQRFNLCLATEWDENSNGRHRSNKIHTLEIDGVSHTSHDAKQEILHDYYKNLLDSPTTTHWNFDLRDLYPTLSVANANLSAPFDPDEITQALFVMDMNASPGPNGFDPSFYKAFWSQLKPSLVTLFADFHGGQLDLDGLNRAHLILLPKKEGVRTPDGSRPISLQNCPMKLFSKVMTNRLKLCIRDRREKHSDRLSHPYHSHR</sequence>
<dbReference type="AlphaFoldDB" id="A0A835B2P9"/>
<dbReference type="InterPro" id="IPR036691">
    <property type="entry name" value="Endo/exonu/phosph_ase_sf"/>
</dbReference>